<evidence type="ECO:0000256" key="9">
    <source>
        <dbReference type="ARBA" id="ARBA00023004"/>
    </source>
</evidence>
<evidence type="ECO:0000256" key="7">
    <source>
        <dbReference type="ARBA" id="ARBA00022723"/>
    </source>
</evidence>
<protein>
    <recommendedName>
        <fullName evidence="3">nitric oxide dioxygenase</fullName>
        <ecNumber evidence="3">1.14.12.17</ecNumber>
    </recommendedName>
</protein>
<dbReference type="CDD" id="cd06184">
    <property type="entry name" value="flavohem_like_fad_nad_binding"/>
    <property type="match status" value="1"/>
</dbReference>
<comment type="catalytic activity">
    <reaction evidence="13">
        <text>2 nitric oxide + NADPH + 2 O2 = 2 nitrate + NADP(+) + H(+)</text>
        <dbReference type="Rhea" id="RHEA:19465"/>
        <dbReference type="ChEBI" id="CHEBI:15378"/>
        <dbReference type="ChEBI" id="CHEBI:15379"/>
        <dbReference type="ChEBI" id="CHEBI:16480"/>
        <dbReference type="ChEBI" id="CHEBI:17632"/>
        <dbReference type="ChEBI" id="CHEBI:57783"/>
        <dbReference type="ChEBI" id="CHEBI:58349"/>
        <dbReference type="EC" id="1.14.12.17"/>
    </reaction>
</comment>
<comment type="catalytic activity">
    <reaction evidence="12">
        <text>2 nitric oxide + NADH + 2 O2 = 2 nitrate + NAD(+) + H(+)</text>
        <dbReference type="Rhea" id="RHEA:19469"/>
        <dbReference type="ChEBI" id="CHEBI:15378"/>
        <dbReference type="ChEBI" id="CHEBI:15379"/>
        <dbReference type="ChEBI" id="CHEBI:16480"/>
        <dbReference type="ChEBI" id="CHEBI:17632"/>
        <dbReference type="ChEBI" id="CHEBI:57540"/>
        <dbReference type="ChEBI" id="CHEBI:57945"/>
        <dbReference type="EC" id="1.14.12.17"/>
    </reaction>
</comment>
<comment type="cofactor">
    <cofactor evidence="1">
        <name>heme b</name>
        <dbReference type="ChEBI" id="CHEBI:60344"/>
    </cofactor>
</comment>
<organism evidence="17 18">
    <name type="scientific">Rhodococcus antarcticus</name>
    <dbReference type="NCBI Taxonomy" id="2987751"/>
    <lineage>
        <taxon>Bacteria</taxon>
        <taxon>Bacillati</taxon>
        <taxon>Actinomycetota</taxon>
        <taxon>Actinomycetes</taxon>
        <taxon>Mycobacteriales</taxon>
        <taxon>Nocardiaceae</taxon>
        <taxon>Rhodococcus</taxon>
    </lineage>
</organism>
<dbReference type="Proteomes" id="UP001164965">
    <property type="component" value="Chromosome"/>
</dbReference>
<gene>
    <name evidence="17" type="ORF">RHODO2019_17135</name>
</gene>
<dbReference type="InterPro" id="IPR012292">
    <property type="entry name" value="Globin/Proto"/>
</dbReference>
<evidence type="ECO:0000256" key="14">
    <source>
        <dbReference type="RuleBase" id="RU000356"/>
    </source>
</evidence>
<dbReference type="InterPro" id="IPR001433">
    <property type="entry name" value="OxRdtase_FAD/NAD-bd"/>
</dbReference>
<dbReference type="Pfam" id="PF00970">
    <property type="entry name" value="FAD_binding_6"/>
    <property type="match status" value="1"/>
</dbReference>
<keyword evidence="6" id="KW-0001">2Fe-2S</keyword>
<dbReference type="PROSITE" id="PS51384">
    <property type="entry name" value="FAD_FR"/>
    <property type="match status" value="1"/>
</dbReference>
<keyword evidence="4 14" id="KW-0349">Heme</keyword>
<dbReference type="InterPro" id="IPR017938">
    <property type="entry name" value="Riboflavin_synthase-like_b-brl"/>
</dbReference>
<dbReference type="PRINTS" id="PR00406">
    <property type="entry name" value="CYTB5RDTASE"/>
</dbReference>
<evidence type="ECO:0000313" key="17">
    <source>
        <dbReference type="EMBL" id="UZJ24806.1"/>
    </source>
</evidence>
<dbReference type="InterPro" id="IPR000971">
    <property type="entry name" value="Globin"/>
</dbReference>
<evidence type="ECO:0000256" key="3">
    <source>
        <dbReference type="ARBA" id="ARBA00012229"/>
    </source>
</evidence>
<dbReference type="Gene3D" id="1.10.490.10">
    <property type="entry name" value="Globins"/>
    <property type="match status" value="1"/>
</dbReference>
<dbReference type="SUPFAM" id="SSF63380">
    <property type="entry name" value="Riboflavin synthase domain-like"/>
    <property type="match status" value="1"/>
</dbReference>
<evidence type="ECO:0000256" key="5">
    <source>
        <dbReference type="ARBA" id="ARBA00022621"/>
    </source>
</evidence>
<dbReference type="Gene3D" id="3.40.50.80">
    <property type="entry name" value="Nucleotide-binding domain of ferredoxin-NADP reductase (FNR) module"/>
    <property type="match status" value="1"/>
</dbReference>
<evidence type="ECO:0000256" key="4">
    <source>
        <dbReference type="ARBA" id="ARBA00022617"/>
    </source>
</evidence>
<dbReference type="EMBL" id="CP110615">
    <property type="protein sequence ID" value="UZJ24806.1"/>
    <property type="molecule type" value="Genomic_DNA"/>
</dbReference>
<evidence type="ECO:0000259" key="16">
    <source>
        <dbReference type="PROSITE" id="PS51384"/>
    </source>
</evidence>
<evidence type="ECO:0000256" key="11">
    <source>
        <dbReference type="ARBA" id="ARBA00023027"/>
    </source>
</evidence>
<dbReference type="SUPFAM" id="SSF52343">
    <property type="entry name" value="Ferredoxin reductase-like, C-terminal NADP-linked domain"/>
    <property type="match status" value="1"/>
</dbReference>
<dbReference type="EC" id="1.14.12.17" evidence="3"/>
<keyword evidence="11" id="KW-0520">NAD</keyword>
<dbReference type="RefSeq" id="WP_265382912.1">
    <property type="nucleotide sequence ID" value="NZ_CP110615.1"/>
</dbReference>
<dbReference type="InterPro" id="IPR009050">
    <property type="entry name" value="Globin-like_sf"/>
</dbReference>
<dbReference type="PROSITE" id="PS01033">
    <property type="entry name" value="GLOBIN"/>
    <property type="match status" value="1"/>
</dbReference>
<dbReference type="InterPro" id="IPR039261">
    <property type="entry name" value="FNR_nucleotide-bd"/>
</dbReference>
<accession>A0ABY6P0L3</accession>
<dbReference type="Pfam" id="PF00175">
    <property type="entry name" value="NAD_binding_1"/>
    <property type="match status" value="1"/>
</dbReference>
<dbReference type="Pfam" id="PF00042">
    <property type="entry name" value="Globin"/>
    <property type="match status" value="1"/>
</dbReference>
<dbReference type="Gene3D" id="2.40.30.10">
    <property type="entry name" value="Translation factors"/>
    <property type="match status" value="1"/>
</dbReference>
<feature type="domain" description="Globin" evidence="15">
    <location>
        <begin position="14"/>
        <end position="153"/>
    </location>
</feature>
<sequence>MTTTLPARPAPTGLLSARSAAVIAATAAVVAEHAEQVTARFYPRMLAEHPELLRVFNLANQATGEQNRALAASVVAYAVQLIDPDAPSFDHVMTRIAGKHVSLGIRPEQYTIVGHHLLAAVAEVLGDAVTPAVADAWAEVYWLFATQLIAEEARLYARAGVDPSTPTRPYRVVRRIEETDDVVSLVLEPADDASVPEIEPGQYVSLFVDLPGGDRQPRQYTVSSTAVGTRLQVTVRKVRGTGGNPDGRVSSFLHDQVGVGDLVDVSAPAGDLVVPSSDSPLLLATAGAGITTVLPIVEHIARTQPQRPVIVAHADRTAADHALRETVLHAGRQIDDFTRYTWYESVDRDDHRARTGLMDLTDVPLPDGVHVFTCGPLPFMRQVRGALLARGVPADHIRYEVFGPDLWAAPAAAGG</sequence>
<evidence type="ECO:0000256" key="10">
    <source>
        <dbReference type="ARBA" id="ARBA00023014"/>
    </source>
</evidence>
<reference evidence="17" key="1">
    <citation type="submission" date="2022-10" db="EMBL/GenBank/DDBJ databases">
        <title>Rhodococcus sp.75.</title>
        <authorList>
            <person name="Sun M."/>
        </authorList>
    </citation>
    <scope>NUCLEOTIDE SEQUENCE</scope>
    <source>
        <strain evidence="17">75</strain>
    </source>
</reference>
<dbReference type="SUPFAM" id="SSF46458">
    <property type="entry name" value="Globin-like"/>
    <property type="match status" value="1"/>
</dbReference>
<keyword evidence="5 14" id="KW-0561">Oxygen transport</keyword>
<dbReference type="PANTHER" id="PTHR43396:SF3">
    <property type="entry name" value="FLAVOHEMOPROTEIN"/>
    <property type="match status" value="1"/>
</dbReference>
<comment type="similarity">
    <text evidence="14">Belongs to the globin family.</text>
</comment>
<evidence type="ECO:0000256" key="2">
    <source>
        <dbReference type="ARBA" id="ARBA00006401"/>
    </source>
</evidence>
<proteinExistence type="inferred from homology"/>
<keyword evidence="8" id="KW-0521">NADP</keyword>
<evidence type="ECO:0000256" key="12">
    <source>
        <dbReference type="ARBA" id="ARBA00048649"/>
    </source>
</evidence>
<dbReference type="InterPro" id="IPR008333">
    <property type="entry name" value="Cbr1-like_FAD-bd_dom"/>
</dbReference>
<evidence type="ECO:0000256" key="1">
    <source>
        <dbReference type="ARBA" id="ARBA00001970"/>
    </source>
</evidence>
<name>A0ABY6P0L3_9NOCA</name>
<feature type="domain" description="FAD-binding FR-type" evidence="16">
    <location>
        <begin position="165"/>
        <end position="275"/>
    </location>
</feature>
<keyword evidence="7" id="KW-0479">Metal-binding</keyword>
<keyword evidence="18" id="KW-1185">Reference proteome</keyword>
<evidence type="ECO:0000256" key="8">
    <source>
        <dbReference type="ARBA" id="ARBA00022857"/>
    </source>
</evidence>
<keyword evidence="14" id="KW-0813">Transport</keyword>
<evidence type="ECO:0000313" key="18">
    <source>
        <dbReference type="Proteomes" id="UP001164965"/>
    </source>
</evidence>
<dbReference type="InterPro" id="IPR017927">
    <property type="entry name" value="FAD-bd_FR_type"/>
</dbReference>
<evidence type="ECO:0000256" key="13">
    <source>
        <dbReference type="ARBA" id="ARBA00049433"/>
    </source>
</evidence>
<keyword evidence="10" id="KW-0411">Iron-sulfur</keyword>
<evidence type="ECO:0000259" key="15">
    <source>
        <dbReference type="PROSITE" id="PS01033"/>
    </source>
</evidence>
<evidence type="ECO:0000256" key="6">
    <source>
        <dbReference type="ARBA" id="ARBA00022714"/>
    </source>
</evidence>
<dbReference type="PANTHER" id="PTHR43396">
    <property type="entry name" value="FLAVOHEMOPROTEIN"/>
    <property type="match status" value="1"/>
</dbReference>
<keyword evidence="9" id="KW-0408">Iron</keyword>
<comment type="similarity">
    <text evidence="2">In the C-terminal section; belongs to the flavoprotein pyridine nucleotide cytochrome reductase family.</text>
</comment>